<feature type="compositionally biased region" description="Low complexity" evidence="1">
    <location>
        <begin position="296"/>
        <end position="308"/>
    </location>
</feature>
<feature type="compositionally biased region" description="Basic and acidic residues" evidence="1">
    <location>
        <begin position="79"/>
        <end position="97"/>
    </location>
</feature>
<evidence type="ECO:0000256" key="1">
    <source>
        <dbReference type="SAM" id="MobiDB-lite"/>
    </source>
</evidence>
<feature type="compositionally biased region" description="Acidic residues" evidence="1">
    <location>
        <begin position="238"/>
        <end position="249"/>
    </location>
</feature>
<name>A0AAD6ZGP6_9AGAR</name>
<feature type="region of interest" description="Disordered" evidence="1">
    <location>
        <begin position="79"/>
        <end position="100"/>
    </location>
</feature>
<gene>
    <name evidence="2" type="ORF">DFH08DRAFT_969957</name>
</gene>
<feature type="region of interest" description="Disordered" evidence="1">
    <location>
        <begin position="1"/>
        <end position="59"/>
    </location>
</feature>
<feature type="compositionally biased region" description="Basic and acidic residues" evidence="1">
    <location>
        <begin position="476"/>
        <end position="489"/>
    </location>
</feature>
<evidence type="ECO:0000313" key="3">
    <source>
        <dbReference type="Proteomes" id="UP001218218"/>
    </source>
</evidence>
<dbReference type="EMBL" id="JARIHO010000050">
    <property type="protein sequence ID" value="KAJ7321590.1"/>
    <property type="molecule type" value="Genomic_DNA"/>
</dbReference>
<dbReference type="Proteomes" id="UP001218218">
    <property type="component" value="Unassembled WGS sequence"/>
</dbReference>
<evidence type="ECO:0000313" key="2">
    <source>
        <dbReference type="EMBL" id="KAJ7321590.1"/>
    </source>
</evidence>
<keyword evidence="3" id="KW-1185">Reference proteome</keyword>
<feature type="compositionally biased region" description="Basic residues" evidence="1">
    <location>
        <begin position="1"/>
        <end position="11"/>
    </location>
</feature>
<feature type="region of interest" description="Disordered" evidence="1">
    <location>
        <begin position="238"/>
        <end position="263"/>
    </location>
</feature>
<accession>A0AAD6ZGP6</accession>
<organism evidence="2 3">
    <name type="scientific">Mycena albidolilacea</name>
    <dbReference type="NCBI Taxonomy" id="1033008"/>
    <lineage>
        <taxon>Eukaryota</taxon>
        <taxon>Fungi</taxon>
        <taxon>Dikarya</taxon>
        <taxon>Basidiomycota</taxon>
        <taxon>Agaricomycotina</taxon>
        <taxon>Agaricomycetes</taxon>
        <taxon>Agaricomycetidae</taxon>
        <taxon>Agaricales</taxon>
        <taxon>Marasmiineae</taxon>
        <taxon>Mycenaceae</taxon>
        <taxon>Mycena</taxon>
    </lineage>
</organism>
<feature type="compositionally biased region" description="Polar residues" evidence="1">
    <location>
        <begin position="499"/>
        <end position="510"/>
    </location>
</feature>
<feature type="region of interest" description="Disordered" evidence="1">
    <location>
        <begin position="469"/>
        <end position="510"/>
    </location>
</feature>
<reference evidence="2" key="1">
    <citation type="submission" date="2023-03" db="EMBL/GenBank/DDBJ databases">
        <title>Massive genome expansion in bonnet fungi (Mycena s.s.) driven by repeated elements and novel gene families across ecological guilds.</title>
        <authorList>
            <consortium name="Lawrence Berkeley National Laboratory"/>
            <person name="Harder C.B."/>
            <person name="Miyauchi S."/>
            <person name="Viragh M."/>
            <person name="Kuo A."/>
            <person name="Thoen E."/>
            <person name="Andreopoulos B."/>
            <person name="Lu D."/>
            <person name="Skrede I."/>
            <person name="Drula E."/>
            <person name="Henrissat B."/>
            <person name="Morin E."/>
            <person name="Kohler A."/>
            <person name="Barry K."/>
            <person name="LaButti K."/>
            <person name="Morin E."/>
            <person name="Salamov A."/>
            <person name="Lipzen A."/>
            <person name="Mereny Z."/>
            <person name="Hegedus B."/>
            <person name="Baldrian P."/>
            <person name="Stursova M."/>
            <person name="Weitz H."/>
            <person name="Taylor A."/>
            <person name="Grigoriev I.V."/>
            <person name="Nagy L.G."/>
            <person name="Martin F."/>
            <person name="Kauserud H."/>
        </authorList>
    </citation>
    <scope>NUCLEOTIDE SEQUENCE</scope>
    <source>
        <strain evidence="2">CBHHK002</strain>
    </source>
</reference>
<protein>
    <submittedName>
        <fullName evidence="2">Uncharacterized protein</fullName>
    </submittedName>
</protein>
<feature type="compositionally biased region" description="Low complexity" evidence="1">
    <location>
        <begin position="18"/>
        <end position="31"/>
    </location>
</feature>
<proteinExistence type="predicted"/>
<dbReference type="AlphaFoldDB" id="A0AAD6ZGP6"/>
<feature type="compositionally biased region" description="Low complexity" evidence="1">
    <location>
        <begin position="316"/>
        <end position="333"/>
    </location>
</feature>
<sequence>MVASPKKKTKGRSQSVRAAAPKAKAEAIGAKPGRRKGPASGAADDTADGPAPARISWTKDLSRSDRLMTYIDTNVQERTRHFSDSTKAAHDEERDPTAGKTTKMGFYAKIADAVFSVDADAKVRKDFKSNPDKYAKSVENYLNSLRKRYRETNSELGQTGAGLRLEDVVEGSDIHNKIQAIKISFPQWERLHGWWRTLPNYNPFTTSSEPGQDLAESAMDLFMGGGSSSAQAADITLLDDDDEGDDDNGESQPLSGWEVTPPKTRIGEQIDIDSDDHADAIGDPTFSPSPLPPLTLPAKSAAKRATTAKSKKGHHASSSTSASSTPSMTSAPASKKRSRKSAAAQDTDQVKALAQLGDQKHARRMKELEIKRERDRHTAEATAREAEHRRQREHEAHELQMMQMQMMMRAGSASGHYAGTYNYAGGYGTQPNTHGAQASGTMSHMMQSSIAPSTSGMHGQTHGPFGGRYRHGNGHTTKDDFSVFEDPKFLEQLGPDPGANSSSSLPRSTL</sequence>
<feature type="compositionally biased region" description="Low complexity" evidence="1">
    <location>
        <begin position="38"/>
        <end position="53"/>
    </location>
</feature>
<comment type="caution">
    <text evidence="2">The sequence shown here is derived from an EMBL/GenBank/DDBJ whole genome shotgun (WGS) entry which is preliminary data.</text>
</comment>
<feature type="region of interest" description="Disordered" evidence="1">
    <location>
        <begin position="275"/>
        <end position="392"/>
    </location>
</feature>
<feature type="compositionally biased region" description="Basic and acidic residues" evidence="1">
    <location>
        <begin position="365"/>
        <end position="392"/>
    </location>
</feature>